<sequence>EHPDEDDDADENINEPEDNDDQRGPPEGDDDDAQYSDFEGIQGLAMNIAADEANDNDNPGDEGEDSGEDTSSSSDSETESSSTSSSVNGHHRRDVSPRRLRKKSKKSKKAKKSKKSRSIASSSPGPDDRDDLNRSTKLMGSRVPGTTLSSSAYQVPSKIRRIFKNGWNEHVPLTTLTDKYCAKEAEDGESASESLLCFHEGVWTSLGTDFSSSSKTTLSILNISCGTAITLASWRMTRGVRTGLSGRIMISRFDAAQSPTNSLTPVNFRRKYGTSSHDVRTNRLSCPPLDPLLEVHPQGKATGIPLIPGTPTPMTLLRAIPETRTIGFGTTKTPNLTKATAASYADPSTTNQPNASPSSSSAPKTPSSYPNHPPVEPDMTQTVTSTVIHGTANPNSAQIPTHAISATLVLSAATRNTTPSCATLSDLPTCHFPLPIITPLIATAWEAELLRANALDEFRDIPHGIRYGFDMGTATALPSTSYIPPNHSSATIRPELILDNIRKELLERRYTGPFHPSRLEALIGPFRTSPLGLVPKSNDGEFRLIQDFSYPRNDPHINSVNSSIDISTFSCNWGCFQQVVNIILNAPSGSLAATLDVDSAFR</sequence>
<comment type="caution">
    <text evidence="2">The sequence shown here is derived from an EMBL/GenBank/DDBJ whole genome shotgun (WGS) entry which is preliminary data.</text>
</comment>
<accession>A0A409X1P7</accession>
<proteinExistence type="predicted"/>
<dbReference type="Proteomes" id="UP000284842">
    <property type="component" value="Unassembled WGS sequence"/>
</dbReference>
<evidence type="ECO:0000313" key="3">
    <source>
        <dbReference type="Proteomes" id="UP000284842"/>
    </source>
</evidence>
<dbReference type="AlphaFoldDB" id="A0A409X1P7"/>
<feature type="compositionally biased region" description="Low complexity" evidence="1">
    <location>
        <begin position="347"/>
        <end position="370"/>
    </location>
</feature>
<feature type="compositionally biased region" description="Acidic residues" evidence="1">
    <location>
        <begin position="52"/>
        <end position="68"/>
    </location>
</feature>
<dbReference type="STRING" id="181874.A0A409X1P7"/>
<evidence type="ECO:0000256" key="1">
    <source>
        <dbReference type="SAM" id="MobiDB-lite"/>
    </source>
</evidence>
<protein>
    <submittedName>
        <fullName evidence="2">Uncharacterized protein</fullName>
    </submittedName>
</protein>
<dbReference type="EMBL" id="NHTK01004841">
    <property type="protein sequence ID" value="PPQ84661.1"/>
    <property type="molecule type" value="Genomic_DNA"/>
</dbReference>
<feature type="compositionally biased region" description="Acidic residues" evidence="1">
    <location>
        <begin position="1"/>
        <end position="20"/>
    </location>
</feature>
<feature type="region of interest" description="Disordered" evidence="1">
    <location>
        <begin position="1"/>
        <end position="149"/>
    </location>
</feature>
<feature type="non-terminal residue" evidence="2">
    <location>
        <position position="602"/>
    </location>
</feature>
<gene>
    <name evidence="2" type="ORF">CVT24_002732</name>
</gene>
<feature type="compositionally biased region" description="Low complexity" evidence="1">
    <location>
        <begin position="69"/>
        <end position="86"/>
    </location>
</feature>
<dbReference type="OrthoDB" id="2678913at2759"/>
<organism evidence="2 3">
    <name type="scientific">Panaeolus cyanescens</name>
    <dbReference type="NCBI Taxonomy" id="181874"/>
    <lineage>
        <taxon>Eukaryota</taxon>
        <taxon>Fungi</taxon>
        <taxon>Dikarya</taxon>
        <taxon>Basidiomycota</taxon>
        <taxon>Agaricomycotina</taxon>
        <taxon>Agaricomycetes</taxon>
        <taxon>Agaricomycetidae</taxon>
        <taxon>Agaricales</taxon>
        <taxon>Agaricineae</taxon>
        <taxon>Galeropsidaceae</taxon>
        <taxon>Panaeolus</taxon>
    </lineage>
</organism>
<reference evidence="2 3" key="1">
    <citation type="journal article" date="2018" name="Evol. Lett.">
        <title>Horizontal gene cluster transfer increased hallucinogenic mushroom diversity.</title>
        <authorList>
            <person name="Reynolds H.T."/>
            <person name="Vijayakumar V."/>
            <person name="Gluck-Thaler E."/>
            <person name="Korotkin H.B."/>
            <person name="Matheny P.B."/>
            <person name="Slot J.C."/>
        </authorList>
    </citation>
    <scope>NUCLEOTIDE SEQUENCE [LARGE SCALE GENOMIC DNA]</scope>
    <source>
        <strain evidence="2 3">2629</strain>
    </source>
</reference>
<evidence type="ECO:0000313" key="2">
    <source>
        <dbReference type="EMBL" id="PPQ84661.1"/>
    </source>
</evidence>
<dbReference type="InParanoid" id="A0A409X1P7"/>
<keyword evidence="3" id="KW-1185">Reference proteome</keyword>
<feature type="compositionally biased region" description="Basic residues" evidence="1">
    <location>
        <begin position="89"/>
        <end position="117"/>
    </location>
</feature>
<feature type="non-terminal residue" evidence="2">
    <location>
        <position position="1"/>
    </location>
</feature>
<feature type="region of interest" description="Disordered" evidence="1">
    <location>
        <begin position="343"/>
        <end position="379"/>
    </location>
</feature>
<name>A0A409X1P7_9AGAR</name>